<dbReference type="GO" id="GO:0005634">
    <property type="term" value="C:nucleus"/>
    <property type="evidence" value="ECO:0007669"/>
    <property type="project" value="UniProtKB-SubCell"/>
</dbReference>
<dbReference type="Pfam" id="PF13880">
    <property type="entry name" value="Acetyltransf_13"/>
    <property type="match status" value="1"/>
</dbReference>
<evidence type="ECO:0000256" key="2">
    <source>
        <dbReference type="ARBA" id="ARBA00005816"/>
    </source>
</evidence>
<keyword evidence="8" id="KW-0131">Cell cycle</keyword>
<dbReference type="GO" id="GO:0061733">
    <property type="term" value="F:protein-lysine-acetyltransferase activity"/>
    <property type="evidence" value="ECO:0007669"/>
    <property type="project" value="TreeGrafter"/>
</dbReference>
<dbReference type="PANTHER" id="PTHR45884:SF2">
    <property type="entry name" value="N-ACETYLTRANSFERASE ECO"/>
    <property type="match status" value="1"/>
</dbReference>
<dbReference type="PANTHER" id="PTHR45884">
    <property type="entry name" value="N-ACETYLTRANSFERASE ECO"/>
    <property type="match status" value="1"/>
</dbReference>
<dbReference type="InterPro" id="IPR028005">
    <property type="entry name" value="AcTrfase_ESCO_Znf_dom"/>
</dbReference>
<name>A0A0H5R592_9EUKA</name>
<dbReference type="InterPro" id="IPR028009">
    <property type="entry name" value="ESCO_Acetyltransf_dom"/>
</dbReference>
<comment type="similarity">
    <text evidence="2">Belongs to the acetyltransferase family. ECO subfamily.</text>
</comment>
<evidence type="ECO:0000256" key="5">
    <source>
        <dbReference type="ARBA" id="ARBA00022771"/>
    </source>
</evidence>
<evidence type="ECO:0000256" key="9">
    <source>
        <dbReference type="ARBA" id="ARBA00023315"/>
    </source>
</evidence>
<protein>
    <recommendedName>
        <fullName evidence="10">N-acetyltransferase domain-containing protein</fullName>
    </recommendedName>
</protein>
<evidence type="ECO:0000256" key="3">
    <source>
        <dbReference type="ARBA" id="ARBA00022679"/>
    </source>
</evidence>
<accession>A0A0H5R592</accession>
<dbReference type="GO" id="GO:0007064">
    <property type="term" value="P:mitotic sister chromatid cohesion"/>
    <property type="evidence" value="ECO:0007669"/>
    <property type="project" value="TreeGrafter"/>
</dbReference>
<dbReference type="GO" id="GO:0008270">
    <property type="term" value="F:zinc ion binding"/>
    <property type="evidence" value="ECO:0007669"/>
    <property type="project" value="UniProtKB-KW"/>
</dbReference>
<proteinExistence type="inferred from homology"/>
<dbReference type="CDD" id="cd04301">
    <property type="entry name" value="NAT_SF"/>
    <property type="match status" value="1"/>
</dbReference>
<evidence type="ECO:0000256" key="7">
    <source>
        <dbReference type="ARBA" id="ARBA00023242"/>
    </source>
</evidence>
<dbReference type="EMBL" id="HACM01002862">
    <property type="protein sequence ID" value="CRZ03304.1"/>
    <property type="molecule type" value="Transcribed_RNA"/>
</dbReference>
<keyword evidence="5" id="KW-0863">Zinc-finger</keyword>
<evidence type="ECO:0000259" key="10">
    <source>
        <dbReference type="PROSITE" id="PS51186"/>
    </source>
</evidence>
<dbReference type="GO" id="GO:0000785">
    <property type="term" value="C:chromatin"/>
    <property type="evidence" value="ECO:0007669"/>
    <property type="project" value="TreeGrafter"/>
</dbReference>
<reference evidence="11" key="1">
    <citation type="submission" date="2015-04" db="EMBL/GenBank/DDBJ databases">
        <title>The genome sequence of the plant pathogenic Rhizarian Plasmodiophora brassicae reveals insights in its biotrophic life cycle and the origin of chitin synthesis.</title>
        <authorList>
            <person name="Schwelm A."/>
            <person name="Fogelqvist J."/>
            <person name="Knaust A."/>
            <person name="Julke S."/>
            <person name="Lilja T."/>
            <person name="Dhandapani V."/>
            <person name="Bonilla-Rosso G."/>
            <person name="Karlsson M."/>
            <person name="Shevchenko A."/>
            <person name="Choi S.R."/>
            <person name="Kim H.G."/>
            <person name="Park J.Y."/>
            <person name="Lim Y.P."/>
            <person name="Ludwig-Muller J."/>
            <person name="Dixelius C."/>
        </authorList>
    </citation>
    <scope>NUCLEOTIDE SEQUENCE</scope>
    <source>
        <tissue evidence="11">Potato root galls</tissue>
    </source>
</reference>
<sequence>MRSALDVLMASRQRSHPHTSVKKKRAGRPKSCVPGSKFVQTCLDVGQSSLGSKTCDICQMVYNAGDPNDEWDHRRHHDKFVFGIDMHSILSCHYIDCLTRYTTDHFKIVRVRSPFSAKIREIIKLARSDLGMIDDPTSIIAQEIFIAISPSNRAIGCAVIEPISLAYIADQSARVQTSESAPVRVGIDLIWVLSSHRRKGIGSSLLDAIREHFAYGLPIQYKEVAFSQPTQPGARFARKYIHPNPLLVYSSHKIR</sequence>
<comment type="subcellular location">
    <subcellularLocation>
        <location evidence="1">Nucleus</location>
    </subcellularLocation>
</comment>
<feature type="domain" description="N-acetyltransferase" evidence="10">
    <location>
        <begin position="109"/>
        <end position="255"/>
    </location>
</feature>
<evidence type="ECO:0000256" key="4">
    <source>
        <dbReference type="ARBA" id="ARBA00022723"/>
    </source>
</evidence>
<evidence type="ECO:0000256" key="8">
    <source>
        <dbReference type="ARBA" id="ARBA00023306"/>
    </source>
</evidence>
<evidence type="ECO:0000313" key="11">
    <source>
        <dbReference type="EMBL" id="CRZ03304.1"/>
    </source>
</evidence>
<dbReference type="PROSITE" id="PS51186">
    <property type="entry name" value="GNAT"/>
    <property type="match status" value="1"/>
</dbReference>
<dbReference type="AlphaFoldDB" id="A0A0H5R592"/>
<dbReference type="Pfam" id="PF13878">
    <property type="entry name" value="zf-C2H2_3"/>
    <property type="match status" value="1"/>
</dbReference>
<dbReference type="SUPFAM" id="SSF55729">
    <property type="entry name" value="Acyl-CoA N-acyltransferases (Nat)"/>
    <property type="match status" value="1"/>
</dbReference>
<keyword evidence="3" id="KW-0808">Transferase</keyword>
<organism evidence="11">
    <name type="scientific">Spongospora subterranea</name>
    <dbReference type="NCBI Taxonomy" id="70186"/>
    <lineage>
        <taxon>Eukaryota</taxon>
        <taxon>Sar</taxon>
        <taxon>Rhizaria</taxon>
        <taxon>Endomyxa</taxon>
        <taxon>Phytomyxea</taxon>
        <taxon>Plasmodiophorida</taxon>
        <taxon>Plasmodiophoridae</taxon>
        <taxon>Spongospora</taxon>
    </lineage>
</organism>
<dbReference type="Gene3D" id="3.40.630.30">
    <property type="match status" value="1"/>
</dbReference>
<keyword evidence="4" id="KW-0479">Metal-binding</keyword>
<evidence type="ECO:0000256" key="1">
    <source>
        <dbReference type="ARBA" id="ARBA00004123"/>
    </source>
</evidence>
<keyword evidence="7" id="KW-0539">Nucleus</keyword>
<dbReference type="InterPro" id="IPR016181">
    <property type="entry name" value="Acyl_CoA_acyltransferase"/>
</dbReference>
<keyword evidence="6" id="KW-0862">Zinc</keyword>
<keyword evidence="9" id="KW-0012">Acyltransferase</keyword>
<dbReference type="InterPro" id="IPR000182">
    <property type="entry name" value="GNAT_dom"/>
</dbReference>
<evidence type="ECO:0000256" key="6">
    <source>
        <dbReference type="ARBA" id="ARBA00022833"/>
    </source>
</evidence>